<dbReference type="InterPro" id="IPR016024">
    <property type="entry name" value="ARM-type_fold"/>
</dbReference>
<keyword evidence="5 8" id="KW-0698">rRNA processing</keyword>
<comment type="subcellular location">
    <subcellularLocation>
        <location evidence="1 8">Nucleus</location>
        <location evidence="1 8">Nucleolus</location>
    </subcellularLocation>
</comment>
<evidence type="ECO:0000256" key="4">
    <source>
        <dbReference type="ARBA" id="ARBA00022517"/>
    </source>
</evidence>
<dbReference type="InterPro" id="IPR011989">
    <property type="entry name" value="ARM-like"/>
</dbReference>
<feature type="domain" description="BP28 C-terminal" evidence="10">
    <location>
        <begin position="1858"/>
        <end position="2048"/>
    </location>
</feature>
<name>A0A9P6PYU8_9FUNG</name>
<evidence type="ECO:0000256" key="5">
    <source>
        <dbReference type="ARBA" id="ARBA00022552"/>
    </source>
</evidence>
<reference evidence="11" key="1">
    <citation type="journal article" date="2020" name="Fungal Divers.">
        <title>Resolving the Mortierellaceae phylogeny through synthesis of multi-gene phylogenetics and phylogenomics.</title>
        <authorList>
            <person name="Vandepol N."/>
            <person name="Liber J."/>
            <person name="Desiro A."/>
            <person name="Na H."/>
            <person name="Kennedy M."/>
            <person name="Barry K."/>
            <person name="Grigoriev I.V."/>
            <person name="Miller A.N."/>
            <person name="O'Donnell K."/>
            <person name="Stajich J.E."/>
            <person name="Bonito G."/>
        </authorList>
    </citation>
    <scope>NUCLEOTIDE SEQUENCE</scope>
    <source>
        <strain evidence="11">BC1065</strain>
    </source>
</reference>
<dbReference type="GO" id="GO:0045943">
    <property type="term" value="P:positive regulation of transcription by RNA polymerase I"/>
    <property type="evidence" value="ECO:0007669"/>
    <property type="project" value="TreeGrafter"/>
</dbReference>
<dbReference type="SUPFAM" id="SSF48371">
    <property type="entry name" value="ARM repeat"/>
    <property type="match status" value="2"/>
</dbReference>
<dbReference type="Proteomes" id="UP000807716">
    <property type="component" value="Unassembled WGS sequence"/>
</dbReference>
<accession>A0A9P6PYU8</accession>
<dbReference type="GO" id="GO:0000462">
    <property type="term" value="P:maturation of SSU-rRNA from tricistronic rRNA transcript (SSU-rRNA, 5.8S rRNA, LSU-rRNA)"/>
    <property type="evidence" value="ECO:0007669"/>
    <property type="project" value="TreeGrafter"/>
</dbReference>
<evidence type="ECO:0000313" key="12">
    <source>
        <dbReference type="Proteomes" id="UP000807716"/>
    </source>
</evidence>
<dbReference type="InterPro" id="IPR012954">
    <property type="entry name" value="BP28_C_dom"/>
</dbReference>
<dbReference type="GO" id="GO:0034455">
    <property type="term" value="C:t-UTP complex"/>
    <property type="evidence" value="ECO:0007669"/>
    <property type="project" value="TreeGrafter"/>
</dbReference>
<evidence type="ECO:0000256" key="3">
    <source>
        <dbReference type="ARBA" id="ARBA00015399"/>
    </source>
</evidence>
<dbReference type="InterPro" id="IPR022125">
    <property type="entry name" value="U3snoRNP10_N"/>
</dbReference>
<dbReference type="InterPro" id="IPR040191">
    <property type="entry name" value="UTP10"/>
</dbReference>
<feature type="compositionally biased region" description="Acidic residues" evidence="9">
    <location>
        <begin position="2000"/>
        <end position="2009"/>
    </location>
</feature>
<dbReference type="EMBL" id="JAAAJB010000382">
    <property type="protein sequence ID" value="KAG0256973.1"/>
    <property type="molecule type" value="Genomic_DNA"/>
</dbReference>
<dbReference type="OrthoDB" id="31183at2759"/>
<comment type="similarity">
    <text evidence="2 8">Belongs to the HEATR1/UTP10 family.</text>
</comment>
<dbReference type="Pfam" id="PF08146">
    <property type="entry name" value="BP28CT"/>
    <property type="match status" value="1"/>
</dbReference>
<keyword evidence="4 8" id="KW-0690">Ribosome biogenesis</keyword>
<gene>
    <name evidence="11" type="primary">HEATR1</name>
    <name evidence="11" type="ORF">DFQ27_005378</name>
</gene>
<dbReference type="GO" id="GO:0030515">
    <property type="term" value="F:snoRNA binding"/>
    <property type="evidence" value="ECO:0007669"/>
    <property type="project" value="TreeGrafter"/>
</dbReference>
<organism evidence="11 12">
    <name type="scientific">Actinomortierella ambigua</name>
    <dbReference type="NCBI Taxonomy" id="1343610"/>
    <lineage>
        <taxon>Eukaryota</taxon>
        <taxon>Fungi</taxon>
        <taxon>Fungi incertae sedis</taxon>
        <taxon>Mucoromycota</taxon>
        <taxon>Mortierellomycotina</taxon>
        <taxon>Mortierellomycetes</taxon>
        <taxon>Mortierellales</taxon>
        <taxon>Mortierellaceae</taxon>
        <taxon>Actinomortierella</taxon>
    </lineage>
</organism>
<sequence length="2206" mass="246392">MTSLAQQLRRIGTADATRGIEKASKHKASFLFDSKQAADYDIDTIFSIGANGIAELKQLDERFNAFEKTLFAESMKSFDRTVQSKDDNAKLDESITLFLRQVSPFFMLKPAGKALEWLIRRFRINEYNVDAILHAILPYHETALFVTMVSILQIDEASRWAFLRPIRKSKQPLDRSVLIQNMTKDRSLVEFVCDTVLQAVNRRTSFKTLVSFYAAVMLQYIASVPVVSDEVLTAVFPYVLEGLKSKGSPEFQIASYMIISQISERATLTVEVLNSLFATMSSNHVNTYQMLLCMIHVCQTQETLVEFPEKAFRNITRIDNVDDVLLSITNKYNTLRFLHPFAVALTKFSSKHENFSRILVSILREEKVPAFIVKDVASSIMDLYLADCAQTAESKEINPHSVTILNALHELYSKDLDEALQDKMKESAESSAHKQLYAFISKIFNGTRHQPLKESNTTLFLSMNHPEASIRFIAVKRLADILNDPSSPLSNVDSEDTFVRDSLLARLQDDDERIVQLVLGMGALKTFVEPQELLQALVTVITAERSTRGTRRHCLVYLLTTFLSNNKDLKQHVLEVVLGHILLVKEYYKASIALLSKISTSELKNEPLLAGVGEVIKDLVKDEKSSSNADLLVPANAALISRLAANVNAHPHGLETYLKGIQSSNAMLRLVSILVLTKAIHQLDAARQVKVAHLFLSPLLERLSSISSTNKTVPAETKDGLPSKDLLMQIVTKMSLPSTELSTIYFSLLTLVSDLKAPKGAETAWLSAEPRSEYASILISLYNVFVGTLNITPYEKMIEKLFELHLTTDAIEFLCSQWTDASASNMTQLRSLQIASANLQAIASQSTNNAADYQVVIPTLMMAMASSVKAIRDTAVTCVSSIASLYPKVKTTGKKNKNIAVNIYKHDTFYGPTSNELEFLLTDQVVALLNEIVKSREEFVTDGDYLANFLAEMLTSSDNDSKAEAAFRNAVLSYLLSHVLAMPHIECRVRLLTLLEQIHSLTKLEQLLPKIESLVHAEFVKAGAVEEINVDYARLLIGAFTPEASLLLKGSSAKYRHAFMQLLKLDSTNRNDPDAEESASSLRRLALNRISRDFFARVGAKLQTEIFMVLMDLVTNAPQETVRVAKQVLRSVDIGSSLIIADLASVQQQLIQEAGVDEESHSKRQRRVTAEEHDPLVGSLHRLVSLLELLEYKPVSDSHNLVTPLFEMMSTILNSEFNKTPVSIEYINQLLLSNLTTFVRQAAETSSELLDEAMLRVDLVVQCIRVTGNPQTHNQALLLMAAMAGLYPEKVLHNIMPVFTFMGANVLRQDDNYSFHVIQQTLEKIIPPLVEARRRQSAESQQVALQVRPIIKVFVDAIFHIPKHRRLRLFSVLISTLGEDEFLYAVLSLVLEKQVDRATKGQQTESDSLNEFALALSNQFSATVQMKALIALMDVVQGLPNEKLAESGDVDMETESLYDLASHNNKHIRHFKLSVLTFSANVLTAKGFLSKVLTLTNTDTSAVATLERHFLQMAERLLTLVGAFTNFVNHLTNRKEPAATAVVRFWRGIVKVTYDVLDKVHILLSLPSFVKIMVALFEHKDPTIRRKAMVLFNQKITSAAAVPPMHRDLVVAVSADLIKVLETDSMEGATTEEVAVNKQTALLCMSTIVRQFGKTHPAEIAKMVPVVIGASGLLHANEQVKASCLVCLTFMCQELGPRLVPFLPKFMPTVLAILTSTLQSADPEVRRAISAAADDEEADESANKKVTQYNNSVLLQLAVVSHLEALIQVLPQFMSSYVTKILAGTLHPVLAGYDGQDSAKRQILERNRALLHAMAHNIPPRILLPPVLAYWPTAVKDGQESVLALCRLVSETVVVMPRDVVAVHYKQIFKFFLGAFDYRRVHGAAAAAAAAAVQRVAAVEEAVIQAFLQLVMKLNETLFKPLFLKTLDWAITELQVMKAGDQDKTDRLVFFFKLLNALLERLKSIIAPYYGYVVDTVIETLTGYALAAKGKHSEENSSSSEDEEEDVSDVESKDMDGKVVAKKRALDELWPWMISTLQKCFLHDSEGLWNAERFDKLLQPLVDQLLVTTDVAAEDEDQDERTVAAATLLSNTPGWKTHEERMDNYMVPCLGQLAVTASSDALWKPLNYQVMLKSRSDQREVRLASLKVLREFYRRLGEEFLILLPETIPFLAELMEDDDHEVEALTQQVIADIEVYLGGSLQKYFH</sequence>
<protein>
    <recommendedName>
        <fullName evidence="3 8">U3 small nucleolar RNA-associated protein 10</fullName>
    </recommendedName>
</protein>
<keyword evidence="12" id="KW-1185">Reference proteome</keyword>
<dbReference type="Pfam" id="PF23243">
    <property type="entry name" value="HEAT_HEATR1"/>
    <property type="match status" value="1"/>
</dbReference>
<evidence type="ECO:0000313" key="11">
    <source>
        <dbReference type="EMBL" id="KAG0256973.1"/>
    </source>
</evidence>
<evidence type="ECO:0000256" key="8">
    <source>
        <dbReference type="RuleBase" id="RU367065"/>
    </source>
</evidence>
<feature type="region of interest" description="Disordered" evidence="9">
    <location>
        <begin position="1992"/>
        <end position="2014"/>
    </location>
</feature>
<dbReference type="Gene3D" id="1.25.10.10">
    <property type="entry name" value="Leucine-rich Repeat Variant"/>
    <property type="match status" value="2"/>
</dbReference>
<evidence type="ECO:0000256" key="2">
    <source>
        <dbReference type="ARBA" id="ARBA00010559"/>
    </source>
</evidence>
<proteinExistence type="inferred from homology"/>
<evidence type="ECO:0000259" key="10">
    <source>
        <dbReference type="SMART" id="SM01036"/>
    </source>
</evidence>
<dbReference type="GO" id="GO:0032040">
    <property type="term" value="C:small-subunit processome"/>
    <property type="evidence" value="ECO:0007669"/>
    <property type="project" value="TreeGrafter"/>
</dbReference>
<evidence type="ECO:0000256" key="6">
    <source>
        <dbReference type="ARBA" id="ARBA00023242"/>
    </source>
</evidence>
<evidence type="ECO:0000256" key="9">
    <source>
        <dbReference type="SAM" id="MobiDB-lite"/>
    </source>
</evidence>
<evidence type="ECO:0000256" key="7">
    <source>
        <dbReference type="ARBA" id="ARBA00023274"/>
    </source>
</evidence>
<comment type="subunit">
    <text evidence="8">Component of the ribosomal small subunit (SSU) processome.</text>
</comment>
<dbReference type="PANTHER" id="PTHR13457:SF1">
    <property type="entry name" value="HEAT REPEAT-CONTAINING PROTEIN 1"/>
    <property type="match status" value="1"/>
</dbReference>
<dbReference type="Pfam" id="PF12397">
    <property type="entry name" value="U3snoRNP10"/>
    <property type="match status" value="1"/>
</dbReference>
<dbReference type="GO" id="GO:0030686">
    <property type="term" value="C:90S preribosome"/>
    <property type="evidence" value="ECO:0007669"/>
    <property type="project" value="TreeGrafter"/>
</dbReference>
<comment type="function">
    <text evidence="8">Involved in nucleolar processing of pre-18S ribosomal RNA.</text>
</comment>
<dbReference type="SMART" id="SM01036">
    <property type="entry name" value="BP28CT"/>
    <property type="match status" value="1"/>
</dbReference>
<comment type="caution">
    <text evidence="11">The sequence shown here is derived from an EMBL/GenBank/DDBJ whole genome shotgun (WGS) entry which is preliminary data.</text>
</comment>
<dbReference type="PANTHER" id="PTHR13457">
    <property type="entry name" value="BAP28"/>
    <property type="match status" value="1"/>
</dbReference>
<keyword evidence="6 8" id="KW-0539">Nucleus</keyword>
<dbReference type="InterPro" id="IPR056473">
    <property type="entry name" value="HEAT_Utp10/HEAT1"/>
</dbReference>
<evidence type="ECO:0000256" key="1">
    <source>
        <dbReference type="ARBA" id="ARBA00004604"/>
    </source>
</evidence>
<keyword evidence="7 8" id="KW-0687">Ribonucleoprotein</keyword>